<feature type="non-terminal residue" evidence="1">
    <location>
        <position position="1"/>
    </location>
</feature>
<proteinExistence type="predicted"/>
<keyword evidence="2" id="KW-1185">Reference proteome</keyword>
<reference evidence="1 2" key="1">
    <citation type="journal article" date="2019" name="PLoS Biol.">
        <title>Sex chromosomes control vertical transmission of feminizing Wolbachia symbionts in an isopod.</title>
        <authorList>
            <person name="Becking T."/>
            <person name="Chebbi M.A."/>
            <person name="Giraud I."/>
            <person name="Moumen B."/>
            <person name="Laverre T."/>
            <person name="Caubet Y."/>
            <person name="Peccoud J."/>
            <person name="Gilbert C."/>
            <person name="Cordaux R."/>
        </authorList>
    </citation>
    <scope>NUCLEOTIDE SEQUENCE [LARGE SCALE GENOMIC DNA]</scope>
    <source>
        <strain evidence="1">ANa2</strain>
        <tissue evidence="1">Whole body excluding digestive tract and cuticle</tissue>
    </source>
</reference>
<evidence type="ECO:0000313" key="2">
    <source>
        <dbReference type="Proteomes" id="UP000326759"/>
    </source>
</evidence>
<accession>A0A5N5T7E2</accession>
<dbReference type="AlphaFoldDB" id="A0A5N5T7E2"/>
<organism evidence="1 2">
    <name type="scientific">Armadillidium nasatum</name>
    <dbReference type="NCBI Taxonomy" id="96803"/>
    <lineage>
        <taxon>Eukaryota</taxon>
        <taxon>Metazoa</taxon>
        <taxon>Ecdysozoa</taxon>
        <taxon>Arthropoda</taxon>
        <taxon>Crustacea</taxon>
        <taxon>Multicrustacea</taxon>
        <taxon>Malacostraca</taxon>
        <taxon>Eumalacostraca</taxon>
        <taxon>Peracarida</taxon>
        <taxon>Isopoda</taxon>
        <taxon>Oniscidea</taxon>
        <taxon>Crinocheta</taxon>
        <taxon>Armadillidiidae</taxon>
        <taxon>Armadillidium</taxon>
    </lineage>
</organism>
<protein>
    <submittedName>
        <fullName evidence="1">Uncharacterized protein</fullName>
    </submittedName>
</protein>
<evidence type="ECO:0000313" key="1">
    <source>
        <dbReference type="EMBL" id="KAB7500930.1"/>
    </source>
</evidence>
<gene>
    <name evidence="1" type="ORF">Anas_13908</name>
</gene>
<name>A0A5N5T7E2_9CRUS</name>
<dbReference type="Proteomes" id="UP000326759">
    <property type="component" value="Unassembled WGS sequence"/>
</dbReference>
<dbReference type="EMBL" id="SEYY01012201">
    <property type="protein sequence ID" value="KAB7500930.1"/>
    <property type="molecule type" value="Genomic_DNA"/>
</dbReference>
<comment type="caution">
    <text evidence="1">The sequence shown here is derived from an EMBL/GenBank/DDBJ whole genome shotgun (WGS) entry which is preliminary data.</text>
</comment>
<sequence length="79" mass="9116">IYIVAYYICFFLSQRGCDKLVSAYINGNESRAKQRCPKGLPRMEEESCSIAFVTYLTNYVTKHTGYDFDLQFSNRKGPV</sequence>